<keyword evidence="3" id="KW-1185">Reference proteome</keyword>
<dbReference type="RefSeq" id="WP_117396495.1">
    <property type="nucleotide sequence ID" value="NZ_CP021330.1"/>
</dbReference>
<gene>
    <name evidence="2" type="ORF">MXMO3_03184</name>
</gene>
<feature type="domain" description="N-acetyltransferase" evidence="1">
    <location>
        <begin position="11"/>
        <end position="97"/>
    </location>
</feature>
<organism evidence="2 3">
    <name type="scientific">Maritalea myrionectae</name>
    <dbReference type="NCBI Taxonomy" id="454601"/>
    <lineage>
        <taxon>Bacteria</taxon>
        <taxon>Pseudomonadati</taxon>
        <taxon>Pseudomonadota</taxon>
        <taxon>Alphaproteobacteria</taxon>
        <taxon>Hyphomicrobiales</taxon>
        <taxon>Devosiaceae</taxon>
        <taxon>Maritalea</taxon>
    </lineage>
</organism>
<dbReference type="PANTHER" id="PTHR31435:SF10">
    <property type="entry name" value="BSR4717 PROTEIN"/>
    <property type="match status" value="1"/>
</dbReference>
<dbReference type="InterPro" id="IPR045057">
    <property type="entry name" value="Gcn5-rel_NAT"/>
</dbReference>
<dbReference type="AlphaFoldDB" id="A0A2R4MI84"/>
<evidence type="ECO:0000313" key="2">
    <source>
        <dbReference type="EMBL" id="AVX05690.1"/>
    </source>
</evidence>
<protein>
    <recommendedName>
        <fullName evidence="1">N-acetyltransferase domain-containing protein</fullName>
    </recommendedName>
</protein>
<sequence length="97" mass="10979">MADLEHDVQFEQSGNRGRFFINLGGGQEAEMTFLDRDGTFVVDHTGVPKPFEGKGIALELVKAGVQYAREHDKKIEPVCPYVVMQFKRHKDWDDIAA</sequence>
<dbReference type="PROSITE" id="PS51729">
    <property type="entry name" value="GNAT_YJDJ"/>
    <property type="match status" value="1"/>
</dbReference>
<dbReference type="STRING" id="1122213.GCA_000423365_00877"/>
<dbReference type="InterPro" id="IPR016181">
    <property type="entry name" value="Acyl_CoA_acyltransferase"/>
</dbReference>
<dbReference type="EMBL" id="CP021330">
    <property type="protein sequence ID" value="AVX05690.1"/>
    <property type="molecule type" value="Genomic_DNA"/>
</dbReference>
<dbReference type="SUPFAM" id="SSF55729">
    <property type="entry name" value="Acyl-CoA N-acyltransferases (Nat)"/>
    <property type="match status" value="1"/>
</dbReference>
<reference evidence="2 3" key="1">
    <citation type="submission" date="2017-05" db="EMBL/GenBank/DDBJ databases">
        <title>Genome Analysis of Maritalea myrionectae HL2708#5.</title>
        <authorList>
            <consortium name="Cotde Inc.-PKNU"/>
            <person name="Jang D."/>
            <person name="Oh H.-M."/>
        </authorList>
    </citation>
    <scope>NUCLEOTIDE SEQUENCE [LARGE SCALE GENOMIC DNA]</scope>
    <source>
        <strain evidence="2 3">HL2708#5</strain>
    </source>
</reference>
<dbReference type="InterPro" id="IPR031165">
    <property type="entry name" value="GNAT_YJDJ"/>
</dbReference>
<name>A0A2R4MI84_9HYPH</name>
<dbReference type="PANTHER" id="PTHR31435">
    <property type="entry name" value="PROTEIN NATD1"/>
    <property type="match status" value="1"/>
</dbReference>
<dbReference type="KEGG" id="mmyr:MXMO3_03184"/>
<evidence type="ECO:0000259" key="1">
    <source>
        <dbReference type="PROSITE" id="PS51729"/>
    </source>
</evidence>
<dbReference type="Pfam" id="PF14542">
    <property type="entry name" value="Acetyltransf_CG"/>
    <property type="match status" value="1"/>
</dbReference>
<proteinExistence type="predicted"/>
<dbReference type="Gene3D" id="3.40.630.30">
    <property type="match status" value="1"/>
</dbReference>
<evidence type="ECO:0000313" key="3">
    <source>
        <dbReference type="Proteomes" id="UP000258927"/>
    </source>
</evidence>
<dbReference type="Proteomes" id="UP000258927">
    <property type="component" value="Chromosome"/>
</dbReference>
<accession>A0A2R4MI84</accession>